<dbReference type="AlphaFoldDB" id="A0A1J9RS09"/>
<evidence type="ECO:0000256" key="1">
    <source>
        <dbReference type="SAM" id="MobiDB-lite"/>
    </source>
</evidence>
<feature type="region of interest" description="Disordered" evidence="1">
    <location>
        <begin position="15"/>
        <end position="185"/>
    </location>
</feature>
<feature type="compositionally biased region" description="Low complexity" evidence="1">
    <location>
        <begin position="15"/>
        <end position="41"/>
    </location>
</feature>
<dbReference type="GeneID" id="31012122"/>
<accession>A0A1J9RS09</accession>
<feature type="compositionally biased region" description="Polar residues" evidence="1">
    <location>
        <begin position="96"/>
        <end position="112"/>
    </location>
</feature>
<feature type="compositionally biased region" description="Low complexity" evidence="1">
    <location>
        <begin position="137"/>
        <end position="148"/>
    </location>
</feature>
<gene>
    <name evidence="2" type="ORF">BKCO1_1800082</name>
</gene>
<reference evidence="2 3" key="1">
    <citation type="submission" date="2016-10" db="EMBL/GenBank/DDBJ databases">
        <title>Proteomics and genomics reveal pathogen-plant mechanisms compatible with a hemibiotrophic lifestyle of Diplodia corticola.</title>
        <authorList>
            <person name="Fernandes I."/>
            <person name="De Jonge R."/>
            <person name="Van De Peer Y."/>
            <person name="Devreese B."/>
            <person name="Alves A."/>
            <person name="Esteves A.C."/>
        </authorList>
    </citation>
    <scope>NUCLEOTIDE SEQUENCE [LARGE SCALE GENOMIC DNA]</scope>
    <source>
        <strain evidence="2 3">CBS 112549</strain>
    </source>
</reference>
<feature type="compositionally biased region" description="Polar residues" evidence="1">
    <location>
        <begin position="121"/>
        <end position="136"/>
    </location>
</feature>
<proteinExistence type="predicted"/>
<evidence type="ECO:0000313" key="3">
    <source>
        <dbReference type="Proteomes" id="UP000183809"/>
    </source>
</evidence>
<feature type="compositionally biased region" description="Basic and acidic residues" evidence="1">
    <location>
        <begin position="58"/>
        <end position="79"/>
    </location>
</feature>
<evidence type="ECO:0000313" key="2">
    <source>
        <dbReference type="EMBL" id="OJD35331.1"/>
    </source>
</evidence>
<organism evidence="2 3">
    <name type="scientific">Diplodia corticola</name>
    <dbReference type="NCBI Taxonomy" id="236234"/>
    <lineage>
        <taxon>Eukaryota</taxon>
        <taxon>Fungi</taxon>
        <taxon>Dikarya</taxon>
        <taxon>Ascomycota</taxon>
        <taxon>Pezizomycotina</taxon>
        <taxon>Dothideomycetes</taxon>
        <taxon>Dothideomycetes incertae sedis</taxon>
        <taxon>Botryosphaeriales</taxon>
        <taxon>Botryosphaeriaceae</taxon>
        <taxon>Diplodia</taxon>
    </lineage>
</organism>
<protein>
    <submittedName>
        <fullName evidence="2">Putative caspase recruitment domain member 6</fullName>
    </submittedName>
</protein>
<dbReference type="Proteomes" id="UP000183809">
    <property type="component" value="Unassembled WGS sequence"/>
</dbReference>
<keyword evidence="3" id="KW-1185">Reference proteome</keyword>
<dbReference type="EMBL" id="MNUE01000018">
    <property type="protein sequence ID" value="OJD35331.1"/>
    <property type="molecule type" value="Genomic_DNA"/>
</dbReference>
<feature type="compositionally biased region" description="Low complexity" evidence="1">
    <location>
        <begin position="157"/>
        <end position="178"/>
    </location>
</feature>
<sequence>MDGLGITFARAWAAKAKASIPKQVPSQQQSSSPPSSELPQSHTSLRPRSSTQTSNDSYMEKRLSEFQDWKQKITKDFSGRKSTKPSLKEEPEPITPTESHVKYTSSDPTQQFPPAAESHGIENNASDPSCQPQTQVLTPRQSSLQSLPPQSPPPQSPQQQSPQQRSPQQQSPQSKRSPQTPPAVREKARILALRARALPKPDIRTHPAFQLQHVRVRKKTYTTKSDLKCWRPTHESSDDQMWGCCEKMGVENICEDCGYVLCTICGSRCRGEEWCVIQGCMRCQTRLGVNICTPHLRELRARSMERFHGHLVEPSALFLIEKL</sequence>
<feature type="compositionally biased region" description="Polar residues" evidence="1">
    <location>
        <begin position="42"/>
        <end position="57"/>
    </location>
</feature>
<name>A0A1J9RS09_9PEZI</name>
<comment type="caution">
    <text evidence="2">The sequence shown here is derived from an EMBL/GenBank/DDBJ whole genome shotgun (WGS) entry which is preliminary data.</text>
</comment>
<dbReference type="OrthoDB" id="3942224at2759"/>
<dbReference type="RefSeq" id="XP_020131591.1">
    <property type="nucleotide sequence ID" value="XM_020271863.1"/>
</dbReference>